<gene>
    <name evidence="3" type="ORF">HHL10_27570</name>
</gene>
<feature type="chain" id="PRO_5032760936" description="Fibronectin type-III domain-containing protein" evidence="1">
    <location>
        <begin position="25"/>
        <end position="206"/>
    </location>
</feature>
<proteinExistence type="predicted"/>
<dbReference type="EMBL" id="JABBFW010000038">
    <property type="protein sequence ID" value="NML18733.1"/>
    <property type="molecule type" value="Genomic_DNA"/>
</dbReference>
<evidence type="ECO:0000313" key="4">
    <source>
        <dbReference type="Proteomes" id="UP000574067"/>
    </source>
</evidence>
<dbReference type="Pfam" id="PF00041">
    <property type="entry name" value="fn3"/>
    <property type="match status" value="1"/>
</dbReference>
<keyword evidence="1" id="KW-0732">Signal</keyword>
<evidence type="ECO:0000256" key="1">
    <source>
        <dbReference type="SAM" id="SignalP"/>
    </source>
</evidence>
<sequence>MQSKIRHKNIALLSALAMATLLSACGGGDSEAQAQAAMSDTENAVEIAAEVTPTSAGTWTKLADEGGYFALGRSRYVRFGTGTQWVGKYILGTVTCSVATFGADPAPGIRKQCDHYTESVSAPAPTTGSALLSWSAPSGSVAGYRVYYGTSPQAYNQPKGSGLYVTNTTYSIPSLPGGKTYYFAVTSVDASGKESAYSAEATKKIP</sequence>
<dbReference type="SUPFAM" id="SSF49265">
    <property type="entry name" value="Fibronectin type III"/>
    <property type="match status" value="1"/>
</dbReference>
<reference evidence="3 4" key="1">
    <citation type="submission" date="2020-04" db="EMBL/GenBank/DDBJ databases">
        <title>Azohydromonas sp. isolated from soil.</title>
        <authorList>
            <person name="Dahal R.H."/>
        </authorList>
    </citation>
    <scope>NUCLEOTIDE SEQUENCE [LARGE SCALE GENOMIC DNA]</scope>
    <source>
        <strain evidence="3 4">G-1-1-14</strain>
    </source>
</reference>
<organism evidence="3 4">
    <name type="scientific">Azohydromonas caseinilytica</name>
    <dbReference type="NCBI Taxonomy" id="2728836"/>
    <lineage>
        <taxon>Bacteria</taxon>
        <taxon>Pseudomonadati</taxon>
        <taxon>Pseudomonadota</taxon>
        <taxon>Betaproteobacteria</taxon>
        <taxon>Burkholderiales</taxon>
        <taxon>Sphaerotilaceae</taxon>
        <taxon>Azohydromonas</taxon>
    </lineage>
</organism>
<dbReference type="InterPro" id="IPR013783">
    <property type="entry name" value="Ig-like_fold"/>
</dbReference>
<dbReference type="InterPro" id="IPR036116">
    <property type="entry name" value="FN3_sf"/>
</dbReference>
<accession>A0A848FKG5</accession>
<dbReference type="PROSITE" id="PS51257">
    <property type="entry name" value="PROKAR_LIPOPROTEIN"/>
    <property type="match status" value="1"/>
</dbReference>
<dbReference type="RefSeq" id="WP_169163623.1">
    <property type="nucleotide sequence ID" value="NZ_JABBFW010000038.1"/>
</dbReference>
<evidence type="ECO:0000313" key="3">
    <source>
        <dbReference type="EMBL" id="NML18733.1"/>
    </source>
</evidence>
<protein>
    <recommendedName>
        <fullName evidence="2">Fibronectin type-III domain-containing protein</fullName>
    </recommendedName>
</protein>
<keyword evidence="4" id="KW-1185">Reference proteome</keyword>
<dbReference type="PROSITE" id="PS50853">
    <property type="entry name" value="FN3"/>
    <property type="match status" value="1"/>
</dbReference>
<dbReference type="CDD" id="cd00063">
    <property type="entry name" value="FN3"/>
    <property type="match status" value="1"/>
</dbReference>
<feature type="signal peptide" evidence="1">
    <location>
        <begin position="1"/>
        <end position="24"/>
    </location>
</feature>
<feature type="domain" description="Fibronectin type-III" evidence="2">
    <location>
        <begin position="116"/>
        <end position="206"/>
    </location>
</feature>
<name>A0A848FKG5_9BURK</name>
<comment type="caution">
    <text evidence="3">The sequence shown here is derived from an EMBL/GenBank/DDBJ whole genome shotgun (WGS) entry which is preliminary data.</text>
</comment>
<evidence type="ECO:0000259" key="2">
    <source>
        <dbReference type="PROSITE" id="PS50853"/>
    </source>
</evidence>
<dbReference type="Proteomes" id="UP000574067">
    <property type="component" value="Unassembled WGS sequence"/>
</dbReference>
<dbReference type="AlphaFoldDB" id="A0A848FKG5"/>
<dbReference type="Gene3D" id="2.60.40.10">
    <property type="entry name" value="Immunoglobulins"/>
    <property type="match status" value="1"/>
</dbReference>
<dbReference type="InterPro" id="IPR003961">
    <property type="entry name" value="FN3_dom"/>
</dbReference>